<dbReference type="InterPro" id="IPR037516">
    <property type="entry name" value="Tripartite_DENN"/>
</dbReference>
<keyword evidence="7" id="KW-1185">Reference proteome</keyword>
<dbReference type="CTD" id="20248570"/>
<dbReference type="Pfam" id="PF09804">
    <property type="entry name" value="DENND11"/>
    <property type="match status" value="1"/>
</dbReference>
<organism evidence="6 7">
    <name type="scientific">Lottia gigantea</name>
    <name type="common">Giant owl limpet</name>
    <dbReference type="NCBI Taxonomy" id="225164"/>
    <lineage>
        <taxon>Eukaryota</taxon>
        <taxon>Metazoa</taxon>
        <taxon>Spiralia</taxon>
        <taxon>Lophotrochozoa</taxon>
        <taxon>Mollusca</taxon>
        <taxon>Gastropoda</taxon>
        <taxon>Patellogastropoda</taxon>
        <taxon>Lottioidea</taxon>
        <taxon>Lottiidae</taxon>
        <taxon>Lottia</taxon>
    </lineage>
</organism>
<dbReference type="EMBL" id="KB201262">
    <property type="protein sequence ID" value="ESO98314.1"/>
    <property type="molecule type" value="Genomic_DNA"/>
</dbReference>
<evidence type="ECO:0000256" key="1">
    <source>
        <dbReference type="ARBA" id="ARBA00007629"/>
    </source>
</evidence>
<reference evidence="6 7" key="1">
    <citation type="journal article" date="2013" name="Nature">
        <title>Insights into bilaterian evolution from three spiralian genomes.</title>
        <authorList>
            <person name="Simakov O."/>
            <person name="Marletaz F."/>
            <person name="Cho S.J."/>
            <person name="Edsinger-Gonzales E."/>
            <person name="Havlak P."/>
            <person name="Hellsten U."/>
            <person name="Kuo D.H."/>
            <person name="Larsson T."/>
            <person name="Lv J."/>
            <person name="Arendt D."/>
            <person name="Savage R."/>
            <person name="Osoegawa K."/>
            <person name="de Jong P."/>
            <person name="Grimwood J."/>
            <person name="Chapman J.A."/>
            <person name="Shapiro H."/>
            <person name="Aerts A."/>
            <person name="Otillar R.P."/>
            <person name="Terry A.Y."/>
            <person name="Boore J.L."/>
            <person name="Grigoriev I.V."/>
            <person name="Lindberg D.R."/>
            <person name="Seaver E.C."/>
            <person name="Weisblat D.A."/>
            <person name="Putnam N.H."/>
            <person name="Rokhsar D.S."/>
        </authorList>
    </citation>
    <scope>NUCLEOTIDE SEQUENCE [LARGE SCALE GENOMIC DNA]</scope>
</reference>
<evidence type="ECO:0000256" key="3">
    <source>
        <dbReference type="ARBA" id="ARBA00022658"/>
    </source>
</evidence>
<dbReference type="InterPro" id="IPR018626">
    <property type="entry name" value="LCHN/Anr2"/>
</dbReference>
<protein>
    <recommendedName>
        <fullName evidence="2">DENN domain-containing protein 11</fullName>
    </recommendedName>
    <alternativeName>
        <fullName evidence="4">Protein LCHN</fullName>
    </alternativeName>
</protein>
<evidence type="ECO:0000313" key="7">
    <source>
        <dbReference type="Proteomes" id="UP000030746"/>
    </source>
</evidence>
<dbReference type="GO" id="GO:0005737">
    <property type="term" value="C:cytoplasm"/>
    <property type="evidence" value="ECO:0007669"/>
    <property type="project" value="TreeGrafter"/>
</dbReference>
<keyword evidence="3" id="KW-0344">Guanine-nucleotide releasing factor</keyword>
<dbReference type="RefSeq" id="XP_009051013.1">
    <property type="nucleotide sequence ID" value="XM_009052765.1"/>
</dbReference>
<dbReference type="PROSITE" id="PS50211">
    <property type="entry name" value="DENN"/>
    <property type="match status" value="1"/>
</dbReference>
<comment type="similarity">
    <text evidence="1">Belongs to the DENND11 family.</text>
</comment>
<dbReference type="GeneID" id="20248570"/>
<feature type="domain" description="UDENN" evidence="5">
    <location>
        <begin position="1"/>
        <end position="439"/>
    </location>
</feature>
<dbReference type="HOGENOM" id="CLU_049607_0_0_1"/>
<evidence type="ECO:0000313" key="6">
    <source>
        <dbReference type="EMBL" id="ESO98314.1"/>
    </source>
</evidence>
<evidence type="ECO:0000256" key="4">
    <source>
        <dbReference type="ARBA" id="ARBA00033400"/>
    </source>
</evidence>
<evidence type="ECO:0000259" key="5">
    <source>
        <dbReference type="PROSITE" id="PS50211"/>
    </source>
</evidence>
<name>V4C973_LOTGI</name>
<accession>V4C973</accession>
<dbReference type="OrthoDB" id="2152680at2759"/>
<gene>
    <name evidence="6" type="ORF">LOTGIDRAFT_231388</name>
</gene>
<dbReference type="GO" id="GO:0005085">
    <property type="term" value="F:guanyl-nucleotide exchange factor activity"/>
    <property type="evidence" value="ECO:0007669"/>
    <property type="project" value="UniProtKB-KW"/>
</dbReference>
<dbReference type="PANTHER" id="PTHR31017:SF2">
    <property type="entry name" value="DENN DOMAIN-CONTAINING PROTEIN 11"/>
    <property type="match status" value="1"/>
</dbReference>
<dbReference type="Proteomes" id="UP000030746">
    <property type="component" value="Unassembled WGS sequence"/>
</dbReference>
<dbReference type="KEGG" id="lgi:LOTGIDRAFT_231388"/>
<dbReference type="PANTHER" id="PTHR31017">
    <property type="entry name" value="LATE SECRETORY PATHWAY PROTEIN AVL9-RELATED"/>
    <property type="match status" value="1"/>
</dbReference>
<sequence>MAADDRAPLLKHDENEFDPFETSRKNLRKLINSNEGAPSETISISGSASVTTLTELDNIVAVFVVAFDIRSGNVIEWCVPDDTDLDGVEFKAMVSGSHTQDTDFVYFRKDNYYGLACFENMRIQSEIERGCRMKSVGILATSYTTLYRHMQFLETQVRHLLETPGKYMQLKVFYDDRKGVIPLNEITMDGLRPSPLSTPSTPSRDLLPEMKITHPAGCFSQFLQFFGNQIFVLWKLALLQRRILFFSPPPIGIVCYRVYCACCLGHHNITNIMGQNPQPHFYVNVADIEALENEVSYIACTTEKIFESKTHLYDVYVDNQIVKVNSPGLKEILKVSDADKDKAVQLNNQRASHRFEVEELGEEQGFDEEDVFTNFFVEMNDRIFQMLLEISNSQDRQLTSDHMKTMGLDPQGDRSFLMELVEHYGIDVVLMVDNPCCPK</sequence>
<dbReference type="InterPro" id="IPR051731">
    <property type="entry name" value="DENND11/AVL9_GEFs"/>
</dbReference>
<dbReference type="STRING" id="225164.V4C973"/>
<proteinExistence type="inferred from homology"/>
<dbReference type="OMA" id="LWTEEHM"/>
<dbReference type="AlphaFoldDB" id="V4C973"/>
<evidence type="ECO:0000256" key="2">
    <source>
        <dbReference type="ARBA" id="ARBA00015743"/>
    </source>
</evidence>